<gene>
    <name evidence="1" type="ORF">RHSIM_Rhsim02G0074100</name>
</gene>
<dbReference type="Proteomes" id="UP000626092">
    <property type="component" value="Unassembled WGS sequence"/>
</dbReference>
<dbReference type="AlphaFoldDB" id="A0A834LYU4"/>
<name>A0A834LYU4_RHOSS</name>
<proteinExistence type="predicted"/>
<evidence type="ECO:0000313" key="2">
    <source>
        <dbReference type="Proteomes" id="UP000626092"/>
    </source>
</evidence>
<evidence type="ECO:0008006" key="3">
    <source>
        <dbReference type="Google" id="ProtNLM"/>
    </source>
</evidence>
<sequence length="283" mass="32112">MSDFSMNTMVLFSATNYAIWKLQMEDMHSWKDLYDPLEYKGVKPTETKMEDWKKLNRKAIGLIRQCNGQEVFHHLALETDAYALWMKLESMYYSKILWNKVLPIRIRRPPRGSPDQGAQTLVVSQSNSVLDGKLVMSMVKDALFNEEARQKEWEQTMRMSRKRLLLVSTATRRDISSGIAQGMKRRKDVHRDSQRKGTGILRIGASNSKKRASFALDLVSGGDLSGVVNTGGGKDPPRMARRLPVGQSLVSAVSKQNLSMGDYRFTVNCERFNPGTGDDLEWG</sequence>
<evidence type="ECO:0000313" key="1">
    <source>
        <dbReference type="EMBL" id="KAF7151018.1"/>
    </source>
</evidence>
<dbReference type="EMBL" id="WJXA01000002">
    <property type="protein sequence ID" value="KAF7151018.1"/>
    <property type="molecule type" value="Genomic_DNA"/>
</dbReference>
<reference evidence="1" key="1">
    <citation type="submission" date="2019-11" db="EMBL/GenBank/DDBJ databases">
        <authorList>
            <person name="Liu Y."/>
            <person name="Hou J."/>
            <person name="Li T.-Q."/>
            <person name="Guan C.-H."/>
            <person name="Wu X."/>
            <person name="Wu H.-Z."/>
            <person name="Ling F."/>
            <person name="Zhang R."/>
            <person name="Shi X.-G."/>
            <person name="Ren J.-P."/>
            <person name="Chen E.-F."/>
            <person name="Sun J.-M."/>
        </authorList>
    </citation>
    <scope>NUCLEOTIDE SEQUENCE</scope>
    <source>
        <strain evidence="1">Adult_tree_wgs_1</strain>
        <tissue evidence="1">Leaves</tissue>
    </source>
</reference>
<keyword evidence="2" id="KW-1185">Reference proteome</keyword>
<organism evidence="1 2">
    <name type="scientific">Rhododendron simsii</name>
    <name type="common">Sims's rhododendron</name>
    <dbReference type="NCBI Taxonomy" id="118357"/>
    <lineage>
        <taxon>Eukaryota</taxon>
        <taxon>Viridiplantae</taxon>
        <taxon>Streptophyta</taxon>
        <taxon>Embryophyta</taxon>
        <taxon>Tracheophyta</taxon>
        <taxon>Spermatophyta</taxon>
        <taxon>Magnoliopsida</taxon>
        <taxon>eudicotyledons</taxon>
        <taxon>Gunneridae</taxon>
        <taxon>Pentapetalae</taxon>
        <taxon>asterids</taxon>
        <taxon>Ericales</taxon>
        <taxon>Ericaceae</taxon>
        <taxon>Ericoideae</taxon>
        <taxon>Rhodoreae</taxon>
        <taxon>Rhododendron</taxon>
    </lineage>
</organism>
<accession>A0A834LYU4</accession>
<dbReference type="OrthoDB" id="418757at2759"/>
<protein>
    <recommendedName>
        <fullName evidence="3">DUF4219 domain-containing protein</fullName>
    </recommendedName>
</protein>
<comment type="caution">
    <text evidence="1">The sequence shown here is derived from an EMBL/GenBank/DDBJ whole genome shotgun (WGS) entry which is preliminary data.</text>
</comment>